<dbReference type="InterPro" id="IPR010791">
    <property type="entry name" value="AttH_dom"/>
</dbReference>
<evidence type="ECO:0000256" key="1">
    <source>
        <dbReference type="SAM" id="MobiDB-lite"/>
    </source>
</evidence>
<comment type="caution">
    <text evidence="3">The sequence shown here is derived from an EMBL/GenBank/DDBJ whole genome shotgun (WGS) entry which is preliminary data.</text>
</comment>
<dbReference type="EMBL" id="JAUKVY010000013">
    <property type="protein sequence ID" value="MDO1534294.1"/>
    <property type="molecule type" value="Genomic_DNA"/>
</dbReference>
<evidence type="ECO:0000313" key="3">
    <source>
        <dbReference type="EMBL" id="MDO1534294.1"/>
    </source>
</evidence>
<dbReference type="PANTHER" id="PTHR38591:SF1">
    <property type="entry name" value="BLL1000 PROTEIN"/>
    <property type="match status" value="1"/>
</dbReference>
<name>A0ABT8S5U5_9BURK</name>
<gene>
    <name evidence="3" type="ORF">Q2T77_18555</name>
</gene>
<feature type="domain" description="AttH" evidence="2">
    <location>
        <begin position="99"/>
        <end position="259"/>
    </location>
</feature>
<protein>
    <submittedName>
        <fullName evidence="3">Lipocalin family protein</fullName>
    </submittedName>
</protein>
<dbReference type="Pfam" id="PF07143">
    <property type="entry name" value="CrtC"/>
    <property type="match status" value="1"/>
</dbReference>
<organism evidence="3 4">
    <name type="scientific">Variovorax ginsengisoli</name>
    <dbReference type="NCBI Taxonomy" id="363844"/>
    <lineage>
        <taxon>Bacteria</taxon>
        <taxon>Pseudomonadati</taxon>
        <taxon>Pseudomonadota</taxon>
        <taxon>Betaproteobacteria</taxon>
        <taxon>Burkholderiales</taxon>
        <taxon>Comamonadaceae</taxon>
        <taxon>Variovorax</taxon>
    </lineage>
</organism>
<feature type="region of interest" description="Disordered" evidence="1">
    <location>
        <begin position="1"/>
        <end position="21"/>
    </location>
</feature>
<dbReference type="Gene3D" id="2.40.370.10">
    <property type="entry name" value="AttH-like domain"/>
    <property type="match status" value="2"/>
</dbReference>
<dbReference type="Proteomes" id="UP001169027">
    <property type="component" value="Unassembled WGS sequence"/>
</dbReference>
<evidence type="ECO:0000259" key="2">
    <source>
        <dbReference type="Pfam" id="PF07143"/>
    </source>
</evidence>
<keyword evidence="4" id="KW-1185">Reference proteome</keyword>
<dbReference type="Pfam" id="PF17186">
    <property type="entry name" value="Lipocalin_9"/>
    <property type="match status" value="1"/>
</dbReference>
<proteinExistence type="predicted"/>
<dbReference type="SUPFAM" id="SSF159245">
    <property type="entry name" value="AttH-like"/>
    <property type="match status" value="1"/>
</dbReference>
<evidence type="ECO:0000313" key="4">
    <source>
        <dbReference type="Proteomes" id="UP001169027"/>
    </source>
</evidence>
<dbReference type="InterPro" id="IPR023374">
    <property type="entry name" value="AttH-like_dom_sf"/>
</dbReference>
<dbReference type="PANTHER" id="PTHR38591">
    <property type="entry name" value="HYDROLASE"/>
    <property type="match status" value="1"/>
</dbReference>
<reference evidence="3" key="1">
    <citation type="submission" date="2023-06" db="EMBL/GenBank/DDBJ databases">
        <authorList>
            <person name="Jiang Y."/>
            <person name="Liu Q."/>
        </authorList>
    </citation>
    <scope>NUCLEOTIDE SEQUENCE</scope>
    <source>
        <strain evidence="3">CGMCC 1.12090</strain>
    </source>
</reference>
<sequence length="398" mass="42912">MNADDLSRSSRRSGSGRWRSRRSRRARRKGLLIFFATLVVVAAVVGAGLYHLLAFEPAPLAASGAAAAAAAGPGQPVERTAALAPLNLPADDRAHGSGMEWWYYSGILNATSGERYAFHVAVFVANGLIKHTVLHAALTDLQSGRRFTSQSRTGGMPSNAVEKGFDFRPEGWQVSGSGPAHVVRAALDGAWFTLDLKDSHPVVAHRAADSRTPGLLDFGQSGISYYYSRPRMEAQGEVSIGGKQVPVRGEIWFDHQWGDFDVLTLGWNWFALHLADGSDVMLYALFDMEGRNVLTAGTVSDGKGAAVPLKAGETVLTPAGTWTSPRTRISYVVEWDLKLPSGVFHLKPYFADAEFDAAQTTANVYWEGPVKVTSGAGGEGFMELSGYDRVDPAKLARK</sequence>
<dbReference type="RefSeq" id="WP_301811796.1">
    <property type="nucleotide sequence ID" value="NZ_JAUJZH010000013.1"/>
</dbReference>
<accession>A0ABT8S5U5</accession>